<evidence type="ECO:0000313" key="4">
    <source>
        <dbReference type="Proteomes" id="UP000724672"/>
    </source>
</evidence>
<evidence type="ECO:0008006" key="5">
    <source>
        <dbReference type="Google" id="ProtNLM"/>
    </source>
</evidence>
<feature type="compositionally biased region" description="Basic and acidic residues" evidence="1">
    <location>
        <begin position="64"/>
        <end position="75"/>
    </location>
</feature>
<accession>A0A942Z8D5</accession>
<reference evidence="3" key="1">
    <citation type="submission" date="2019-12" db="EMBL/GenBank/DDBJ databases">
        <title>Clostridiaceae gen. nov. sp. nov., isolated from sediment in Xinjiang, China.</title>
        <authorList>
            <person name="Zhang R."/>
        </authorList>
    </citation>
    <scope>NUCLEOTIDE SEQUENCE</scope>
    <source>
        <strain evidence="3">D2Q-11</strain>
    </source>
</reference>
<dbReference type="Proteomes" id="UP000724672">
    <property type="component" value="Unassembled WGS sequence"/>
</dbReference>
<feature type="region of interest" description="Disordered" evidence="1">
    <location>
        <begin position="50"/>
        <end position="108"/>
    </location>
</feature>
<keyword evidence="2" id="KW-0472">Membrane</keyword>
<dbReference type="EMBL" id="WSFT01000021">
    <property type="protein sequence ID" value="MBS4537815.1"/>
    <property type="molecule type" value="Genomic_DNA"/>
</dbReference>
<protein>
    <recommendedName>
        <fullName evidence="5">YceG-like family protein</fullName>
    </recommendedName>
</protein>
<name>A0A942Z8D5_9FIRM</name>
<evidence type="ECO:0000256" key="2">
    <source>
        <dbReference type="SAM" id="Phobius"/>
    </source>
</evidence>
<keyword evidence="2" id="KW-1133">Transmembrane helix</keyword>
<feature type="transmembrane region" description="Helical" evidence="2">
    <location>
        <begin position="15"/>
        <end position="34"/>
    </location>
</feature>
<keyword evidence="2" id="KW-0812">Transmembrane</keyword>
<dbReference type="AlphaFoldDB" id="A0A942Z8D5"/>
<dbReference type="RefSeq" id="WP_203365741.1">
    <property type="nucleotide sequence ID" value="NZ_WSFT01000021.1"/>
</dbReference>
<organism evidence="3 4">
    <name type="scientific">Anaeromonas frigoriresistens</name>
    <dbReference type="NCBI Taxonomy" id="2683708"/>
    <lineage>
        <taxon>Bacteria</taxon>
        <taxon>Bacillati</taxon>
        <taxon>Bacillota</taxon>
        <taxon>Tissierellia</taxon>
        <taxon>Tissierellales</taxon>
        <taxon>Thermohalobacteraceae</taxon>
        <taxon>Anaeromonas</taxon>
    </lineage>
</organism>
<evidence type="ECO:0000256" key="1">
    <source>
        <dbReference type="SAM" id="MobiDB-lite"/>
    </source>
</evidence>
<evidence type="ECO:0000313" key="3">
    <source>
        <dbReference type="EMBL" id="MBS4537815.1"/>
    </source>
</evidence>
<keyword evidence="4" id="KW-1185">Reference proteome</keyword>
<feature type="compositionally biased region" description="Basic and acidic residues" evidence="1">
    <location>
        <begin position="85"/>
        <end position="96"/>
    </location>
</feature>
<comment type="caution">
    <text evidence="3">The sequence shown here is derived from an EMBL/GenBank/DDBJ whole genome shotgun (WGS) entry which is preliminary data.</text>
</comment>
<dbReference type="Gene3D" id="3.30.1490.480">
    <property type="entry name" value="Endolytic murein transglycosylase"/>
    <property type="match status" value="1"/>
</dbReference>
<sequence length="176" mass="19930">MNNAFEKVKDLLYDYIDYFLILLVVLLIGAIIGWRLDILFGDNELEETDNNIQIEESNDENVEDSTKEEQEKNSDEDAENDERDDQEKDNSGREESSSVNNQDGQAKEEISLDIPEGSLPPNTAQILLDNGVIQDKNQFLSRASELGLDIKLRSGSYTFIKNSDLDTIIKILANIK</sequence>
<gene>
    <name evidence="3" type="ORF">GOQ27_05040</name>
</gene>
<proteinExistence type="predicted"/>